<proteinExistence type="predicted"/>
<keyword evidence="2" id="KW-1185">Reference proteome</keyword>
<protein>
    <submittedName>
        <fullName evidence="1">Uncharacterized protein</fullName>
    </submittedName>
</protein>
<reference evidence="1 2" key="1">
    <citation type="submission" date="2024-01" db="EMBL/GenBank/DDBJ databases">
        <title>The complete chloroplast genome sequence of Lithospermum erythrorhizon: insights into the phylogenetic relationship among Boraginaceae species and the maternal lineages of purple gromwells.</title>
        <authorList>
            <person name="Okada T."/>
            <person name="Watanabe K."/>
        </authorList>
    </citation>
    <scope>NUCLEOTIDE SEQUENCE [LARGE SCALE GENOMIC DNA]</scope>
</reference>
<gene>
    <name evidence="1" type="ORF">LIER_15126</name>
</gene>
<comment type="caution">
    <text evidence="1">The sequence shown here is derived from an EMBL/GenBank/DDBJ whole genome shotgun (WGS) entry which is preliminary data.</text>
</comment>
<dbReference type="AlphaFoldDB" id="A0AAV3Q363"/>
<accession>A0AAV3Q363</accession>
<organism evidence="1 2">
    <name type="scientific">Lithospermum erythrorhizon</name>
    <name type="common">Purple gromwell</name>
    <name type="synonym">Lithospermum officinale var. erythrorhizon</name>
    <dbReference type="NCBI Taxonomy" id="34254"/>
    <lineage>
        <taxon>Eukaryota</taxon>
        <taxon>Viridiplantae</taxon>
        <taxon>Streptophyta</taxon>
        <taxon>Embryophyta</taxon>
        <taxon>Tracheophyta</taxon>
        <taxon>Spermatophyta</taxon>
        <taxon>Magnoliopsida</taxon>
        <taxon>eudicotyledons</taxon>
        <taxon>Gunneridae</taxon>
        <taxon>Pentapetalae</taxon>
        <taxon>asterids</taxon>
        <taxon>lamiids</taxon>
        <taxon>Boraginales</taxon>
        <taxon>Boraginaceae</taxon>
        <taxon>Boraginoideae</taxon>
        <taxon>Lithospermeae</taxon>
        <taxon>Lithospermum</taxon>
    </lineage>
</organism>
<sequence>MEGLLHFFQTDRGPTLTQGMAGNQNAFGATIVNDIVTPRQVSGKYMENHQIGHQGDKKGRVTREVEAA</sequence>
<name>A0AAV3Q363_LITER</name>
<dbReference type="EMBL" id="BAABME010003228">
    <property type="protein sequence ID" value="GAA0157988.1"/>
    <property type="molecule type" value="Genomic_DNA"/>
</dbReference>
<evidence type="ECO:0000313" key="1">
    <source>
        <dbReference type="EMBL" id="GAA0157988.1"/>
    </source>
</evidence>
<evidence type="ECO:0000313" key="2">
    <source>
        <dbReference type="Proteomes" id="UP001454036"/>
    </source>
</evidence>
<dbReference type="Proteomes" id="UP001454036">
    <property type="component" value="Unassembled WGS sequence"/>
</dbReference>